<dbReference type="EMBL" id="JATAAI010000001">
    <property type="protein sequence ID" value="KAK1748516.1"/>
    <property type="molecule type" value="Genomic_DNA"/>
</dbReference>
<dbReference type="AlphaFoldDB" id="A0AAD8YP19"/>
<feature type="region of interest" description="Disordered" evidence="2">
    <location>
        <begin position="29"/>
        <end position="48"/>
    </location>
</feature>
<protein>
    <submittedName>
        <fullName evidence="3">Uncharacterized protein</fullName>
    </submittedName>
</protein>
<feature type="coiled-coil region" evidence="1">
    <location>
        <begin position="216"/>
        <end position="255"/>
    </location>
</feature>
<accession>A0AAD8YP19</accession>
<sequence>MESKVPQLIAVSTDSSASSLEDLFDAERQKKLDSERQKKEKEEYAQEQRSSGVKEFITSIGDRVVAFYDSSFLAVQPPRSWAPNLDISAAVLSNPLFICAYVDDKVCGYVDDRVDQRGSQKPHTSRSTAVNTESQVQFHRGLDIPVKSTDQLLNEICETTLANARKEFLTREALEDAINMNAEAAEAGNEQADEELRRLFPLRFVLPTAADMTEMIEALQKKKTNAMRHVNMTEANKIQAEIDELEYQVQKEETYIRKREISQTECVACEQQFSIQEIKPGDMLHCKECRLVFSNDNASETFTLTQRPLKSSLSITVVRKGKGRTPLIPSDG</sequence>
<keyword evidence="4" id="KW-1185">Reference proteome</keyword>
<evidence type="ECO:0000256" key="1">
    <source>
        <dbReference type="SAM" id="Coils"/>
    </source>
</evidence>
<reference evidence="3" key="1">
    <citation type="submission" date="2023-06" db="EMBL/GenBank/DDBJ databases">
        <title>Survivors Of The Sea: Transcriptome response of Skeletonema marinoi to long-term dormancy.</title>
        <authorList>
            <person name="Pinder M.I.M."/>
            <person name="Kourtchenko O."/>
            <person name="Robertson E.K."/>
            <person name="Larsson T."/>
            <person name="Maumus F."/>
            <person name="Osuna-Cruz C.M."/>
            <person name="Vancaester E."/>
            <person name="Stenow R."/>
            <person name="Vandepoele K."/>
            <person name="Ploug H."/>
            <person name="Bruchert V."/>
            <person name="Godhe A."/>
            <person name="Topel M."/>
        </authorList>
    </citation>
    <scope>NUCLEOTIDE SEQUENCE</scope>
    <source>
        <strain evidence="3">R05AC</strain>
    </source>
</reference>
<evidence type="ECO:0000313" key="4">
    <source>
        <dbReference type="Proteomes" id="UP001224775"/>
    </source>
</evidence>
<name>A0AAD8YP19_9STRA</name>
<comment type="caution">
    <text evidence="3">The sequence shown here is derived from an EMBL/GenBank/DDBJ whole genome shotgun (WGS) entry which is preliminary data.</text>
</comment>
<gene>
    <name evidence="3" type="ORF">QTG54_000455</name>
</gene>
<evidence type="ECO:0000256" key="2">
    <source>
        <dbReference type="SAM" id="MobiDB-lite"/>
    </source>
</evidence>
<keyword evidence="1" id="KW-0175">Coiled coil</keyword>
<dbReference type="Proteomes" id="UP001224775">
    <property type="component" value="Unassembled WGS sequence"/>
</dbReference>
<feature type="compositionally biased region" description="Basic and acidic residues" evidence="2">
    <location>
        <begin position="29"/>
        <end position="46"/>
    </location>
</feature>
<proteinExistence type="predicted"/>
<organism evidence="3 4">
    <name type="scientific">Skeletonema marinoi</name>
    <dbReference type="NCBI Taxonomy" id="267567"/>
    <lineage>
        <taxon>Eukaryota</taxon>
        <taxon>Sar</taxon>
        <taxon>Stramenopiles</taxon>
        <taxon>Ochrophyta</taxon>
        <taxon>Bacillariophyta</taxon>
        <taxon>Coscinodiscophyceae</taxon>
        <taxon>Thalassiosirophycidae</taxon>
        <taxon>Thalassiosirales</taxon>
        <taxon>Skeletonemataceae</taxon>
        <taxon>Skeletonema</taxon>
        <taxon>Skeletonema marinoi-dohrnii complex</taxon>
    </lineage>
</organism>
<evidence type="ECO:0000313" key="3">
    <source>
        <dbReference type="EMBL" id="KAK1748516.1"/>
    </source>
</evidence>